<feature type="repeat" description="ANK" evidence="3">
    <location>
        <begin position="177"/>
        <end position="209"/>
    </location>
</feature>
<feature type="repeat" description="ANK" evidence="3">
    <location>
        <begin position="18"/>
        <end position="50"/>
    </location>
</feature>
<name>B3ERX3_AMOA5</name>
<evidence type="ECO:0000313" key="4">
    <source>
        <dbReference type="EMBL" id="ACE05975.1"/>
    </source>
</evidence>
<dbReference type="InterPro" id="IPR050663">
    <property type="entry name" value="Ankyrin-SOCS_Box"/>
</dbReference>
<dbReference type="InterPro" id="IPR002110">
    <property type="entry name" value="Ankyrin_rpt"/>
</dbReference>
<dbReference type="PANTHER" id="PTHR24193:SF121">
    <property type="entry name" value="ADA2A-CONTAINING COMPLEX COMPONENT 3, ISOFORM D"/>
    <property type="match status" value="1"/>
</dbReference>
<dbReference type="Pfam" id="PF00023">
    <property type="entry name" value="Ank"/>
    <property type="match status" value="1"/>
</dbReference>
<feature type="repeat" description="ANK" evidence="3">
    <location>
        <begin position="51"/>
        <end position="83"/>
    </location>
</feature>
<dbReference type="STRING" id="452471.Aasi_0574"/>
<dbReference type="AlphaFoldDB" id="B3ERX3"/>
<dbReference type="Gene3D" id="1.25.40.20">
    <property type="entry name" value="Ankyrin repeat-containing domain"/>
    <property type="match status" value="4"/>
</dbReference>
<reference evidence="4 5" key="1">
    <citation type="journal article" date="2010" name="J. Bacteriol.">
        <title>The genome of the amoeba symbiont 'Candidatus Amoebophilus asiaticus' reveals common mechanisms for host cell interaction among amoeba-associated bacteria.</title>
        <authorList>
            <person name="Schmitz-Esser S."/>
            <person name="Tischler P."/>
            <person name="Arnold R."/>
            <person name="Montanaro J."/>
            <person name="Wagner M."/>
            <person name="Rattei T."/>
            <person name="Horn M."/>
        </authorList>
    </citation>
    <scope>NUCLEOTIDE SEQUENCE [LARGE SCALE GENOMIC DNA]</scope>
    <source>
        <strain evidence="4 5">5a2</strain>
    </source>
</reference>
<dbReference type="PRINTS" id="PR01415">
    <property type="entry name" value="ANKYRIN"/>
</dbReference>
<dbReference type="KEGG" id="aas:Aasi_0574"/>
<evidence type="ECO:0000256" key="2">
    <source>
        <dbReference type="ARBA" id="ARBA00023043"/>
    </source>
</evidence>
<evidence type="ECO:0000256" key="1">
    <source>
        <dbReference type="ARBA" id="ARBA00022737"/>
    </source>
</evidence>
<evidence type="ECO:0000256" key="3">
    <source>
        <dbReference type="PROSITE-ProRule" id="PRU00023"/>
    </source>
</evidence>
<dbReference type="Pfam" id="PF12796">
    <property type="entry name" value="Ank_2"/>
    <property type="match status" value="2"/>
</dbReference>
<dbReference type="HOGENOM" id="CLU_828062_0_0_10"/>
<feature type="repeat" description="ANK" evidence="3">
    <location>
        <begin position="213"/>
        <end position="245"/>
    </location>
</feature>
<proteinExistence type="predicted"/>
<keyword evidence="1" id="KW-0677">Repeat</keyword>
<sequence>MVKLLVSKGITMDTINNDGMMTVHLAARNGYMEVVRFLIEKRTDYRSTDKKDNNILHHAVKGGSLEIVDFLLGRGFKRDVKNIKVIPRTYEGHVILEKVSGSTPLQLAVNKGHAKIAKSLIEHGASLRVLDIDNQFNTSSINRGNALLHVAVQNKDTEMAQLLILGKRLNVNSKNYWDFTPLHFAARNGCLAMVKLLVQNGADLEAKSSTYYNTSTPLSLAIVNGYSEVVDFLIEQGATLTEKMKCLIDIQRSNNIYPTLLHFAAENNDTRLAYLLINNGANVNVKDRNGNTPIDLADKQGHFEMAKILKGPFKPIVLNAVDNQYMVVAPQPPTF</sequence>
<gene>
    <name evidence="4" type="ordered locus">Aasi_0574</name>
</gene>
<dbReference type="PROSITE" id="PS50088">
    <property type="entry name" value="ANK_REPEAT"/>
    <property type="match status" value="6"/>
</dbReference>
<dbReference type="eggNOG" id="COG0666">
    <property type="taxonomic scope" value="Bacteria"/>
</dbReference>
<evidence type="ECO:0000313" key="5">
    <source>
        <dbReference type="Proteomes" id="UP000001227"/>
    </source>
</evidence>
<protein>
    <submittedName>
        <fullName evidence="4">Uncharacterized protein</fullName>
    </submittedName>
</protein>
<accession>B3ERX3</accession>
<dbReference type="EMBL" id="CP001102">
    <property type="protein sequence ID" value="ACE05975.1"/>
    <property type="molecule type" value="Genomic_DNA"/>
</dbReference>
<dbReference type="InterPro" id="IPR036770">
    <property type="entry name" value="Ankyrin_rpt-contain_sf"/>
</dbReference>
<feature type="repeat" description="ANK" evidence="3">
    <location>
        <begin position="259"/>
        <end position="288"/>
    </location>
</feature>
<keyword evidence="2 3" id="KW-0040">ANK repeat</keyword>
<keyword evidence="5" id="KW-1185">Reference proteome</keyword>
<dbReference type="SMART" id="SM00248">
    <property type="entry name" value="ANK"/>
    <property type="match status" value="8"/>
</dbReference>
<dbReference type="PROSITE" id="PS50297">
    <property type="entry name" value="ANK_REP_REGION"/>
    <property type="match status" value="5"/>
</dbReference>
<dbReference type="Proteomes" id="UP000001227">
    <property type="component" value="Chromosome"/>
</dbReference>
<dbReference type="SUPFAM" id="SSF48403">
    <property type="entry name" value="Ankyrin repeat"/>
    <property type="match status" value="1"/>
</dbReference>
<dbReference type="PANTHER" id="PTHR24193">
    <property type="entry name" value="ANKYRIN REPEAT PROTEIN"/>
    <property type="match status" value="1"/>
</dbReference>
<dbReference type="Pfam" id="PF13637">
    <property type="entry name" value="Ank_4"/>
    <property type="match status" value="1"/>
</dbReference>
<organism evidence="4 5">
    <name type="scientific">Amoebophilus asiaticus (strain 5a2)</name>
    <dbReference type="NCBI Taxonomy" id="452471"/>
    <lineage>
        <taxon>Bacteria</taxon>
        <taxon>Pseudomonadati</taxon>
        <taxon>Bacteroidota</taxon>
        <taxon>Cytophagia</taxon>
        <taxon>Cytophagales</taxon>
        <taxon>Amoebophilaceae</taxon>
        <taxon>Candidatus Amoebophilus</taxon>
    </lineage>
</organism>
<feature type="repeat" description="ANK" evidence="3">
    <location>
        <begin position="100"/>
        <end position="132"/>
    </location>
</feature>